<keyword evidence="2" id="KW-1185">Reference proteome</keyword>
<sequence length="84" mass="9379">MPTFIHRLLAKQARQSNYNYDSKDCAMGCPAAQTVFKPPVCDIGLKNVAAGEIKFHWLYLGVSTFLSLHCSSLPLLPRLNRSNL</sequence>
<dbReference type="EMBL" id="JAYMYR010000002">
    <property type="protein sequence ID" value="KAK7376746.1"/>
    <property type="molecule type" value="Genomic_DNA"/>
</dbReference>
<gene>
    <name evidence="1" type="ORF">VNO80_02162</name>
</gene>
<accession>A0AAN9RL77</accession>
<name>A0AAN9RL77_PHACN</name>
<protein>
    <submittedName>
        <fullName evidence="1">Uncharacterized protein</fullName>
    </submittedName>
</protein>
<proteinExistence type="predicted"/>
<dbReference type="AlphaFoldDB" id="A0AAN9RL77"/>
<comment type="caution">
    <text evidence="1">The sequence shown here is derived from an EMBL/GenBank/DDBJ whole genome shotgun (WGS) entry which is preliminary data.</text>
</comment>
<evidence type="ECO:0000313" key="1">
    <source>
        <dbReference type="EMBL" id="KAK7376746.1"/>
    </source>
</evidence>
<evidence type="ECO:0000313" key="2">
    <source>
        <dbReference type="Proteomes" id="UP001374584"/>
    </source>
</evidence>
<organism evidence="1 2">
    <name type="scientific">Phaseolus coccineus</name>
    <name type="common">Scarlet runner bean</name>
    <name type="synonym">Phaseolus multiflorus</name>
    <dbReference type="NCBI Taxonomy" id="3886"/>
    <lineage>
        <taxon>Eukaryota</taxon>
        <taxon>Viridiplantae</taxon>
        <taxon>Streptophyta</taxon>
        <taxon>Embryophyta</taxon>
        <taxon>Tracheophyta</taxon>
        <taxon>Spermatophyta</taxon>
        <taxon>Magnoliopsida</taxon>
        <taxon>eudicotyledons</taxon>
        <taxon>Gunneridae</taxon>
        <taxon>Pentapetalae</taxon>
        <taxon>rosids</taxon>
        <taxon>fabids</taxon>
        <taxon>Fabales</taxon>
        <taxon>Fabaceae</taxon>
        <taxon>Papilionoideae</taxon>
        <taxon>50 kb inversion clade</taxon>
        <taxon>NPAAA clade</taxon>
        <taxon>indigoferoid/millettioid clade</taxon>
        <taxon>Phaseoleae</taxon>
        <taxon>Phaseolus</taxon>
    </lineage>
</organism>
<dbReference type="Proteomes" id="UP001374584">
    <property type="component" value="Unassembled WGS sequence"/>
</dbReference>
<reference evidence="1 2" key="1">
    <citation type="submission" date="2024-01" db="EMBL/GenBank/DDBJ databases">
        <title>The genomes of 5 underutilized Papilionoideae crops provide insights into root nodulation and disease resistanc.</title>
        <authorList>
            <person name="Jiang F."/>
        </authorList>
    </citation>
    <scope>NUCLEOTIDE SEQUENCE [LARGE SCALE GENOMIC DNA]</scope>
    <source>
        <strain evidence="1">JINMINGXINNONG_FW02</strain>
        <tissue evidence="1">Leaves</tissue>
    </source>
</reference>